<dbReference type="EMBL" id="MNUE01000101">
    <property type="protein sequence ID" value="OJD28956.1"/>
    <property type="molecule type" value="Genomic_DNA"/>
</dbReference>
<gene>
    <name evidence="2" type="ORF">BKCO1_1010007</name>
</gene>
<feature type="region of interest" description="Disordered" evidence="1">
    <location>
        <begin position="162"/>
        <end position="221"/>
    </location>
</feature>
<reference evidence="2 3" key="1">
    <citation type="submission" date="2016-10" db="EMBL/GenBank/DDBJ databases">
        <title>Proteomics and genomics reveal pathogen-plant mechanisms compatible with a hemibiotrophic lifestyle of Diplodia corticola.</title>
        <authorList>
            <person name="Fernandes I."/>
            <person name="De Jonge R."/>
            <person name="Van De Peer Y."/>
            <person name="Devreese B."/>
            <person name="Alves A."/>
            <person name="Esteves A.C."/>
        </authorList>
    </citation>
    <scope>NUCLEOTIDE SEQUENCE [LARGE SCALE GENOMIC DNA]</scope>
    <source>
        <strain evidence="2 3">CBS 112549</strain>
    </source>
</reference>
<feature type="compositionally biased region" description="Low complexity" evidence="1">
    <location>
        <begin position="162"/>
        <end position="173"/>
    </location>
</feature>
<organism evidence="2 3">
    <name type="scientific">Diplodia corticola</name>
    <dbReference type="NCBI Taxonomy" id="236234"/>
    <lineage>
        <taxon>Eukaryota</taxon>
        <taxon>Fungi</taxon>
        <taxon>Dikarya</taxon>
        <taxon>Ascomycota</taxon>
        <taxon>Pezizomycotina</taxon>
        <taxon>Dothideomycetes</taxon>
        <taxon>Dothideomycetes incertae sedis</taxon>
        <taxon>Botryosphaeriales</taxon>
        <taxon>Botryosphaeriaceae</taxon>
        <taxon>Diplodia</taxon>
    </lineage>
</organism>
<dbReference type="AlphaFoldDB" id="A0A1J9RM04"/>
<feature type="compositionally biased region" description="Basic and acidic residues" evidence="1">
    <location>
        <begin position="90"/>
        <end position="104"/>
    </location>
</feature>
<name>A0A1J9RM04_9PEZI</name>
<dbReference type="GeneID" id="31010395"/>
<evidence type="ECO:0000313" key="2">
    <source>
        <dbReference type="EMBL" id="OJD28956.1"/>
    </source>
</evidence>
<protein>
    <submittedName>
        <fullName evidence="2">Pal1-like protein</fullName>
    </submittedName>
</protein>
<sequence length="310" mass="34036">MAAFRSAAAKAVHLKVFPRPTSLSESRELLNVLQQFGEVTMFKSLRLDYLQPAPNTCLAIYRDATSAASLLKASPLRFTLEPVVGNDDAGEPHDQTPQSAREDATASTLDSDLDPEVADVMGDAQFSIKEGRGKPGAEEMLRPSTLLYQTIDAFSHPVKTAQSATAQDTASSDVSGVAQSDAGSASPDAELVERPEHDYAGQRQQQPGPTSAPKHVPAPQPPRVFHVVADISEMNHRDYIERSMWYGPYNPRKRTLSYMDLTARGVPSNIADVWSKKPEQPMRVVQELREKASSAPTLREIWKQGQKQRA</sequence>
<dbReference type="RefSeq" id="XP_020125216.1">
    <property type="nucleotide sequence ID" value="XM_020270136.1"/>
</dbReference>
<comment type="caution">
    <text evidence="2">The sequence shown here is derived from an EMBL/GenBank/DDBJ whole genome shotgun (WGS) entry which is preliminary data.</text>
</comment>
<evidence type="ECO:0000313" key="3">
    <source>
        <dbReference type="Proteomes" id="UP000183809"/>
    </source>
</evidence>
<evidence type="ECO:0000256" key="1">
    <source>
        <dbReference type="SAM" id="MobiDB-lite"/>
    </source>
</evidence>
<dbReference type="Proteomes" id="UP000183809">
    <property type="component" value="Unassembled WGS sequence"/>
</dbReference>
<feature type="region of interest" description="Disordered" evidence="1">
    <location>
        <begin position="82"/>
        <end position="116"/>
    </location>
</feature>
<keyword evidence="3" id="KW-1185">Reference proteome</keyword>
<dbReference type="OrthoDB" id="5367448at2759"/>
<proteinExistence type="predicted"/>
<accession>A0A1J9RM04</accession>
<feature type="compositionally biased region" description="Basic and acidic residues" evidence="1">
    <location>
        <begin position="191"/>
        <end position="200"/>
    </location>
</feature>